<evidence type="ECO:0000256" key="4">
    <source>
        <dbReference type="ARBA" id="ARBA00022490"/>
    </source>
</evidence>
<dbReference type="GO" id="GO:0051721">
    <property type="term" value="F:protein phosphatase 2A binding"/>
    <property type="evidence" value="ECO:0007669"/>
    <property type="project" value="TreeGrafter"/>
</dbReference>
<evidence type="ECO:0000256" key="13">
    <source>
        <dbReference type="ARBA" id="ARBA00073140"/>
    </source>
</evidence>
<evidence type="ECO:0000259" key="16">
    <source>
        <dbReference type="Pfam" id="PF08232"/>
    </source>
</evidence>
<dbReference type="Pfam" id="PF00400">
    <property type="entry name" value="WD40"/>
    <property type="match status" value="5"/>
</dbReference>
<dbReference type="FunFam" id="2.130.10.10:FF:000211">
    <property type="entry name" value="striatin isoform X1"/>
    <property type="match status" value="1"/>
</dbReference>
<keyword evidence="11" id="KW-0966">Cell projection</keyword>
<evidence type="ECO:0000256" key="11">
    <source>
        <dbReference type="ARBA" id="ARBA00023273"/>
    </source>
</evidence>
<evidence type="ECO:0000256" key="5">
    <source>
        <dbReference type="ARBA" id="ARBA00022553"/>
    </source>
</evidence>
<dbReference type="PANTHER" id="PTHR15653">
    <property type="entry name" value="STRIATIN"/>
    <property type="match status" value="1"/>
</dbReference>
<dbReference type="GO" id="GO:0005516">
    <property type="term" value="F:calmodulin binding"/>
    <property type="evidence" value="ECO:0007669"/>
    <property type="project" value="UniProtKB-KW"/>
</dbReference>
<dbReference type="FunFam" id="1.20.5.300:FF:000001">
    <property type="entry name" value="striatin isoform X1"/>
    <property type="match status" value="1"/>
</dbReference>
<dbReference type="GO" id="GO:0005737">
    <property type="term" value="C:cytoplasm"/>
    <property type="evidence" value="ECO:0007669"/>
    <property type="project" value="UniProtKB-SubCell"/>
</dbReference>
<sequence length="764" mass="84023">MDEQAGPGVFFNNNNNSVLPGGGKAPQPGDVGGGEAARAQYSIPGILHFLQHEWARFEVERAQWEVESKLQTAQIAFLQGERKGQENLKKDLVRRIKMLEYALKQERAKYHKLKYGTELQQGDMKAPSYDSDDGNENEALPEPPNSQLSWKQGRQLLRQYLQEVGYTDTILDVKSQRVKALLGLAVDSVDRPGERRPEPMVNGTEPSSLKDSTNTMMGKQEMSDSATVLEAVKLIESAAAEFSDEDDEEDSEGREKTIIDLATMVRKKVSPSPSTSSADLSDDPDTEEALKGFDFLASSEEMEGSSDSPGGGDAQDWGKTHTSPMSEAWEVDQGLISKLKEQYRKERKGKKGVKRPNRSKLQDMLANLRDAEDLPSMQPPVAPPARPSLPRLNEHELGRADEVEALTFPPSSGKSFIMGADEALENELGLGELAGLTVANEAESLAYDITNNKDALRKTWNPKFTLRSHFDSIRGLAFHPVEPVLVTASEDHTLKMWNLQKTAPTKKYEGAVLCVVMSSNGEQCFSGGVDGTIQSWNTPNPNIDPYDSYEPSVLRGALCGHTDAVWGLVYSSAHHRVLSCSGDGTVRLWNAADTSPSLAVFNENKELGIPSSVDLVCSEPAHMVTAFSNGRMGIFNMETQQLVLELESQNINKVLSHPTLPITITAQEDRHIRFFDNNTGKLIHSMVAHLDAVTSLAVDPNGLYLMSGSHDCSIRLWNMESKTCIQEFTAHRKKSDESINDVAFHPSKCYIGSAGADALAKVFV</sequence>
<dbReference type="InterPro" id="IPR019775">
    <property type="entry name" value="WD40_repeat_CS"/>
</dbReference>
<feature type="region of interest" description="Disordered" evidence="15">
    <location>
        <begin position="1"/>
        <end position="36"/>
    </location>
</feature>
<dbReference type="InterPro" id="IPR001680">
    <property type="entry name" value="WD40_rpt"/>
</dbReference>
<evidence type="ECO:0000256" key="9">
    <source>
        <dbReference type="ARBA" id="ARBA00023018"/>
    </source>
</evidence>
<comment type="subcellular location">
    <subcellularLocation>
        <location evidence="2">Cell projection</location>
        <location evidence="2">Dendritic spine</location>
    </subcellularLocation>
    <subcellularLocation>
        <location evidence="1">Cytoplasm</location>
    </subcellularLocation>
</comment>
<feature type="repeat" description="WD" evidence="14">
    <location>
        <begin position="466"/>
        <end position="507"/>
    </location>
</feature>
<dbReference type="GO" id="GO:0070016">
    <property type="term" value="F:armadillo repeat domain binding"/>
    <property type="evidence" value="ECO:0007669"/>
    <property type="project" value="TreeGrafter"/>
</dbReference>
<dbReference type="InterPro" id="IPR013258">
    <property type="entry name" value="Striatin_N"/>
</dbReference>
<dbReference type="GeneTree" id="ENSGT00950000183095"/>
<dbReference type="InterPro" id="IPR051488">
    <property type="entry name" value="WD_repeat_striatin"/>
</dbReference>
<protein>
    <recommendedName>
        <fullName evidence="13">Striatin</fullName>
    </recommendedName>
</protein>
<keyword evidence="8" id="KW-0112">Calmodulin-binding</keyword>
<dbReference type="STRING" id="7994.ENSAMXP00000021913"/>
<evidence type="ECO:0000256" key="8">
    <source>
        <dbReference type="ARBA" id="ARBA00022860"/>
    </source>
</evidence>
<reference evidence="17" key="4">
    <citation type="submission" date="2025-09" db="UniProtKB">
        <authorList>
            <consortium name="Ensembl"/>
        </authorList>
    </citation>
    <scope>IDENTIFICATION</scope>
</reference>
<feature type="compositionally biased region" description="Polar residues" evidence="15">
    <location>
        <begin position="204"/>
        <end position="217"/>
    </location>
</feature>
<feature type="region of interest" description="Disordered" evidence="15">
    <location>
        <begin position="119"/>
        <end position="149"/>
    </location>
</feature>
<dbReference type="AlphaFoldDB" id="W5LPS7"/>
<dbReference type="GO" id="GO:0043197">
    <property type="term" value="C:dendritic spine"/>
    <property type="evidence" value="ECO:0007669"/>
    <property type="project" value="UniProtKB-SubCell"/>
</dbReference>
<keyword evidence="7" id="KW-0677">Repeat</keyword>
<reference evidence="18" key="2">
    <citation type="journal article" date="2014" name="Nat. Commun.">
        <title>The cavefish genome reveals candidate genes for eye loss.</title>
        <authorList>
            <person name="McGaugh S.E."/>
            <person name="Gross J.B."/>
            <person name="Aken B."/>
            <person name="Blin M."/>
            <person name="Borowsky R."/>
            <person name="Chalopin D."/>
            <person name="Hinaux H."/>
            <person name="Jeffery W.R."/>
            <person name="Keene A."/>
            <person name="Ma L."/>
            <person name="Minx P."/>
            <person name="Murphy D."/>
            <person name="O'Quin K.E."/>
            <person name="Retaux S."/>
            <person name="Rohner N."/>
            <person name="Searle S.M."/>
            <person name="Stahl B.A."/>
            <person name="Tabin C."/>
            <person name="Volff J.N."/>
            <person name="Yoshizawa M."/>
            <person name="Warren W.C."/>
        </authorList>
    </citation>
    <scope>NUCLEOTIDE SEQUENCE [LARGE SCALE GENOMIC DNA]</scope>
    <source>
        <strain evidence="18">female</strain>
    </source>
</reference>
<feature type="region of interest" description="Disordered" evidence="15">
    <location>
        <begin position="190"/>
        <end position="219"/>
    </location>
</feature>
<feature type="region of interest" description="Disordered" evidence="15">
    <location>
        <begin position="262"/>
        <end position="287"/>
    </location>
</feature>
<proteinExistence type="inferred from homology"/>
<evidence type="ECO:0000256" key="2">
    <source>
        <dbReference type="ARBA" id="ARBA00004552"/>
    </source>
</evidence>
<feature type="repeat" description="WD" evidence="14">
    <location>
        <begin position="558"/>
        <end position="599"/>
    </location>
</feature>
<organism evidence="17 18">
    <name type="scientific">Astyanax mexicanus</name>
    <name type="common">Blind cave fish</name>
    <name type="synonym">Astyanax fasciatus mexicanus</name>
    <dbReference type="NCBI Taxonomy" id="7994"/>
    <lineage>
        <taxon>Eukaryota</taxon>
        <taxon>Metazoa</taxon>
        <taxon>Chordata</taxon>
        <taxon>Craniata</taxon>
        <taxon>Vertebrata</taxon>
        <taxon>Euteleostomi</taxon>
        <taxon>Actinopterygii</taxon>
        <taxon>Neopterygii</taxon>
        <taxon>Teleostei</taxon>
        <taxon>Ostariophysi</taxon>
        <taxon>Characiformes</taxon>
        <taxon>Characoidei</taxon>
        <taxon>Acestrorhamphidae</taxon>
        <taxon>Acestrorhamphinae</taxon>
        <taxon>Astyanax</taxon>
    </lineage>
</organism>
<dbReference type="FunFam" id="2.130.10.10:FF:000079">
    <property type="entry name" value="striatin isoform X1"/>
    <property type="match status" value="1"/>
</dbReference>
<feature type="compositionally biased region" description="Gly residues" evidence="15">
    <location>
        <begin position="20"/>
        <end position="35"/>
    </location>
</feature>
<dbReference type="InParanoid" id="W5LPS7"/>
<feature type="repeat" description="WD" evidence="14">
    <location>
        <begin position="686"/>
        <end position="727"/>
    </location>
</feature>
<dbReference type="Bgee" id="ENSAMXG00000021069">
    <property type="expression patterns" value="Expressed in brain and 14 other cell types or tissues"/>
</dbReference>
<keyword evidence="5" id="KW-0597">Phosphoprotein</keyword>
<evidence type="ECO:0000256" key="15">
    <source>
        <dbReference type="SAM" id="MobiDB-lite"/>
    </source>
</evidence>
<keyword evidence="9" id="KW-0770">Synapse</keyword>
<evidence type="ECO:0000313" key="18">
    <source>
        <dbReference type="Proteomes" id="UP000018467"/>
    </source>
</evidence>
<dbReference type="GO" id="GO:0032991">
    <property type="term" value="C:protein-containing complex"/>
    <property type="evidence" value="ECO:0007669"/>
    <property type="project" value="UniProtKB-ARBA"/>
</dbReference>
<reference evidence="18" key="1">
    <citation type="submission" date="2013-03" db="EMBL/GenBank/DDBJ databases">
        <authorList>
            <person name="Jeffery W."/>
            <person name="Warren W."/>
            <person name="Wilson R.K."/>
        </authorList>
    </citation>
    <scope>NUCLEOTIDE SEQUENCE</scope>
    <source>
        <strain evidence="18">female</strain>
    </source>
</reference>
<dbReference type="FunFam" id="2.130.10.10:FF:000058">
    <property type="entry name" value="striatin isoform X1"/>
    <property type="match status" value="1"/>
</dbReference>
<feature type="region of interest" description="Disordered" evidence="15">
    <location>
        <begin position="299"/>
        <end position="329"/>
    </location>
</feature>
<dbReference type="Gene3D" id="1.20.5.300">
    <property type="match status" value="1"/>
</dbReference>
<dbReference type="HOGENOM" id="CLU_009108_2_0_1"/>
<feature type="domain" description="Striatin N-terminal" evidence="16">
    <location>
        <begin position="43"/>
        <end position="171"/>
    </location>
</feature>
<dbReference type="GO" id="GO:0044877">
    <property type="term" value="F:protein-containing complex binding"/>
    <property type="evidence" value="ECO:0007669"/>
    <property type="project" value="TreeGrafter"/>
</dbReference>
<dbReference type="Pfam" id="PF08232">
    <property type="entry name" value="Striatin"/>
    <property type="match status" value="1"/>
</dbReference>
<evidence type="ECO:0000256" key="10">
    <source>
        <dbReference type="ARBA" id="ARBA00023054"/>
    </source>
</evidence>
<evidence type="ECO:0000256" key="7">
    <source>
        <dbReference type="ARBA" id="ARBA00022737"/>
    </source>
</evidence>
<evidence type="ECO:0000256" key="1">
    <source>
        <dbReference type="ARBA" id="ARBA00004496"/>
    </source>
</evidence>
<dbReference type="PRINTS" id="PR00320">
    <property type="entry name" value="GPROTEINBRPT"/>
</dbReference>
<dbReference type="Ensembl" id="ENSAMXT00000021913.2">
    <property type="protein sequence ID" value="ENSAMXP00000021913.2"/>
    <property type="gene ID" value="ENSAMXG00000021069.2"/>
</dbReference>
<reference evidence="17" key="3">
    <citation type="submission" date="2025-08" db="UniProtKB">
        <authorList>
            <consortium name="Ensembl"/>
        </authorList>
    </citation>
    <scope>IDENTIFICATION</scope>
</reference>
<dbReference type="InterPro" id="IPR015943">
    <property type="entry name" value="WD40/YVTN_repeat-like_dom_sf"/>
</dbReference>
<accession>W5LPS7</accession>
<evidence type="ECO:0000256" key="6">
    <source>
        <dbReference type="ARBA" id="ARBA00022574"/>
    </source>
</evidence>
<dbReference type="Gene3D" id="2.130.10.10">
    <property type="entry name" value="YVTN repeat-like/Quinoprotein amine dehydrogenase"/>
    <property type="match status" value="3"/>
</dbReference>
<dbReference type="PROSITE" id="PS00678">
    <property type="entry name" value="WD_REPEATS_1"/>
    <property type="match status" value="2"/>
</dbReference>
<dbReference type="FunCoup" id="W5LPS7">
    <property type="interactions" value="980"/>
</dbReference>
<dbReference type="CDD" id="cd00200">
    <property type="entry name" value="WD40"/>
    <property type="match status" value="1"/>
</dbReference>
<evidence type="ECO:0000256" key="14">
    <source>
        <dbReference type="PROSITE-ProRule" id="PRU00221"/>
    </source>
</evidence>
<evidence type="ECO:0000256" key="3">
    <source>
        <dbReference type="ARBA" id="ARBA00009616"/>
    </source>
</evidence>
<dbReference type="SMART" id="SM00320">
    <property type="entry name" value="WD40"/>
    <property type="match status" value="6"/>
</dbReference>
<keyword evidence="4" id="KW-0963">Cytoplasm</keyword>
<dbReference type="PROSITE" id="PS50082">
    <property type="entry name" value="WD_REPEATS_2"/>
    <property type="match status" value="3"/>
</dbReference>
<keyword evidence="6 14" id="KW-0853">WD repeat</keyword>
<dbReference type="eggNOG" id="KOG0642">
    <property type="taxonomic scope" value="Eukaryota"/>
</dbReference>
<keyword evidence="18" id="KW-1185">Reference proteome</keyword>
<dbReference type="PROSITE" id="PS50294">
    <property type="entry name" value="WD_REPEATS_REGION"/>
    <property type="match status" value="3"/>
</dbReference>
<dbReference type="PANTHER" id="PTHR15653:SF2">
    <property type="entry name" value="STRIATIN"/>
    <property type="match status" value="1"/>
</dbReference>
<dbReference type="SUPFAM" id="SSF50978">
    <property type="entry name" value="WD40 repeat-like"/>
    <property type="match status" value="1"/>
</dbReference>
<feature type="compositionally biased region" description="Low complexity" evidence="15">
    <location>
        <begin position="270"/>
        <end position="279"/>
    </location>
</feature>
<comment type="similarity">
    <text evidence="3">Belongs to the WD repeat striatin family.</text>
</comment>
<keyword evidence="10" id="KW-0175">Coiled coil</keyword>
<dbReference type="InterPro" id="IPR020472">
    <property type="entry name" value="WD40_PAC1"/>
</dbReference>
<dbReference type="Proteomes" id="UP000018467">
    <property type="component" value="Unassembled WGS sequence"/>
</dbReference>
<comment type="subunit">
    <text evidence="12">Part of the core of STRIPAK complexes composed of PP2A catalytic and scaffolding subunits, the striatins (PP2A regulatory subunits), the striatin-associated proteins MOB4, STRIP1 and STRIP2, PDCD10 and members of the STE20 kinases, such as STK24 and STK26. Interacts with CTTNBP2; this interaction may regulate dendritic spine distribution of STRN. Activation of glutamate receptors weakens the interaction with CTTNBP2.</text>
</comment>
<evidence type="ECO:0000313" key="17">
    <source>
        <dbReference type="Ensembl" id="ENSAMXP00000021913.2"/>
    </source>
</evidence>
<name>W5LPS7_ASTMX</name>
<evidence type="ECO:0000256" key="12">
    <source>
        <dbReference type="ARBA" id="ARBA00063979"/>
    </source>
</evidence>
<dbReference type="InterPro" id="IPR036322">
    <property type="entry name" value="WD40_repeat_dom_sf"/>
</dbReference>